<feature type="non-terminal residue" evidence="2">
    <location>
        <position position="1"/>
    </location>
</feature>
<organism evidence="2 3">
    <name type="scientific">Corchorus capsularis</name>
    <name type="common">Jute</name>
    <dbReference type="NCBI Taxonomy" id="210143"/>
    <lineage>
        <taxon>Eukaryota</taxon>
        <taxon>Viridiplantae</taxon>
        <taxon>Streptophyta</taxon>
        <taxon>Embryophyta</taxon>
        <taxon>Tracheophyta</taxon>
        <taxon>Spermatophyta</taxon>
        <taxon>Magnoliopsida</taxon>
        <taxon>eudicotyledons</taxon>
        <taxon>Gunneridae</taxon>
        <taxon>Pentapetalae</taxon>
        <taxon>rosids</taxon>
        <taxon>malvids</taxon>
        <taxon>Malvales</taxon>
        <taxon>Malvaceae</taxon>
        <taxon>Grewioideae</taxon>
        <taxon>Apeibeae</taxon>
        <taxon>Corchorus</taxon>
    </lineage>
</organism>
<feature type="region of interest" description="Disordered" evidence="1">
    <location>
        <begin position="57"/>
        <end position="96"/>
    </location>
</feature>
<evidence type="ECO:0000256" key="1">
    <source>
        <dbReference type="SAM" id="MobiDB-lite"/>
    </source>
</evidence>
<dbReference type="Proteomes" id="UP000188268">
    <property type="component" value="Unassembled WGS sequence"/>
</dbReference>
<proteinExistence type="predicted"/>
<name>A0A1R3KYQ7_COCAP</name>
<gene>
    <name evidence="2" type="ORF">CCACVL1_00074</name>
</gene>
<comment type="caution">
    <text evidence="2">The sequence shown here is derived from an EMBL/GenBank/DDBJ whole genome shotgun (WGS) entry which is preliminary data.</text>
</comment>
<reference evidence="2 3" key="1">
    <citation type="submission" date="2013-09" db="EMBL/GenBank/DDBJ databases">
        <title>Corchorus capsularis genome sequencing.</title>
        <authorList>
            <person name="Alam M."/>
            <person name="Haque M.S."/>
            <person name="Islam M.S."/>
            <person name="Emdad E.M."/>
            <person name="Islam M.M."/>
            <person name="Ahmed B."/>
            <person name="Halim A."/>
            <person name="Hossen Q.M.M."/>
            <person name="Hossain M.Z."/>
            <person name="Ahmed R."/>
            <person name="Khan M.M."/>
            <person name="Islam R."/>
            <person name="Rashid M.M."/>
            <person name="Khan S.A."/>
            <person name="Rahman M.S."/>
            <person name="Alam M."/>
        </authorList>
    </citation>
    <scope>NUCLEOTIDE SEQUENCE [LARGE SCALE GENOMIC DNA]</scope>
    <source>
        <strain evidence="3">cv. CVL-1</strain>
        <tissue evidence="2">Whole seedling</tissue>
    </source>
</reference>
<accession>A0A1R3KYQ7</accession>
<evidence type="ECO:0000313" key="2">
    <source>
        <dbReference type="EMBL" id="OMP12212.1"/>
    </source>
</evidence>
<evidence type="ECO:0000313" key="3">
    <source>
        <dbReference type="Proteomes" id="UP000188268"/>
    </source>
</evidence>
<protein>
    <submittedName>
        <fullName evidence="2">Uncharacterized protein</fullName>
    </submittedName>
</protein>
<sequence length="148" mass="16211">LVVELLGLRFNFQSPCAAAVAQVGDCNVETSVPQEDEIVHVVPIACASVPGRKRSFGSAQQRGAITSKHPSPPLHGQQLTVPVPYSGRANERTAGASGRFNRKSNLLLQSNPLNFVYHGKLYARKARFIENQLFHPKRITQLAVKLDI</sequence>
<dbReference type="AlphaFoldDB" id="A0A1R3KYQ7"/>
<keyword evidence="3" id="KW-1185">Reference proteome</keyword>
<dbReference type="Gramene" id="OMP12212">
    <property type="protein sequence ID" value="OMP12212"/>
    <property type="gene ID" value="CCACVL1_00074"/>
</dbReference>
<dbReference type="EMBL" id="AWWV01000278">
    <property type="protein sequence ID" value="OMP12212.1"/>
    <property type="molecule type" value="Genomic_DNA"/>
</dbReference>